<feature type="non-terminal residue" evidence="1">
    <location>
        <position position="1"/>
    </location>
</feature>
<protein>
    <submittedName>
        <fullName evidence="1">Uncharacterized protein</fullName>
    </submittedName>
</protein>
<accession>A0AC60QHC4</accession>
<organism evidence="1 2">
    <name type="scientific">Ixodes persulcatus</name>
    <name type="common">Taiga tick</name>
    <dbReference type="NCBI Taxonomy" id="34615"/>
    <lineage>
        <taxon>Eukaryota</taxon>
        <taxon>Metazoa</taxon>
        <taxon>Ecdysozoa</taxon>
        <taxon>Arthropoda</taxon>
        <taxon>Chelicerata</taxon>
        <taxon>Arachnida</taxon>
        <taxon>Acari</taxon>
        <taxon>Parasitiformes</taxon>
        <taxon>Ixodida</taxon>
        <taxon>Ixodoidea</taxon>
        <taxon>Ixodidae</taxon>
        <taxon>Ixodinae</taxon>
        <taxon>Ixodes</taxon>
    </lineage>
</organism>
<reference evidence="1 2" key="1">
    <citation type="journal article" date="2020" name="Cell">
        <title>Large-Scale Comparative Analyses of Tick Genomes Elucidate Their Genetic Diversity and Vector Capacities.</title>
        <authorList>
            <consortium name="Tick Genome and Microbiome Consortium (TIGMIC)"/>
            <person name="Jia N."/>
            <person name="Wang J."/>
            <person name="Shi W."/>
            <person name="Du L."/>
            <person name="Sun Y."/>
            <person name="Zhan W."/>
            <person name="Jiang J.F."/>
            <person name="Wang Q."/>
            <person name="Zhang B."/>
            <person name="Ji P."/>
            <person name="Bell-Sakyi L."/>
            <person name="Cui X.M."/>
            <person name="Yuan T.T."/>
            <person name="Jiang B.G."/>
            <person name="Yang W.F."/>
            <person name="Lam T.T."/>
            <person name="Chang Q.C."/>
            <person name="Ding S.J."/>
            <person name="Wang X.J."/>
            <person name="Zhu J.G."/>
            <person name="Ruan X.D."/>
            <person name="Zhao L."/>
            <person name="Wei J.T."/>
            <person name="Ye R.Z."/>
            <person name="Que T.C."/>
            <person name="Du C.H."/>
            <person name="Zhou Y.H."/>
            <person name="Cheng J.X."/>
            <person name="Dai P.F."/>
            <person name="Guo W.B."/>
            <person name="Han X.H."/>
            <person name="Huang E.J."/>
            <person name="Li L.F."/>
            <person name="Wei W."/>
            <person name="Gao Y.C."/>
            <person name="Liu J.Z."/>
            <person name="Shao H.Z."/>
            <person name="Wang X."/>
            <person name="Wang C.C."/>
            <person name="Yang T.C."/>
            <person name="Huo Q.B."/>
            <person name="Li W."/>
            <person name="Chen H.Y."/>
            <person name="Chen S.E."/>
            <person name="Zhou L.G."/>
            <person name="Ni X.B."/>
            <person name="Tian J.H."/>
            <person name="Sheng Y."/>
            <person name="Liu T."/>
            <person name="Pan Y.S."/>
            <person name="Xia L.Y."/>
            <person name="Li J."/>
            <person name="Zhao F."/>
            <person name="Cao W.C."/>
        </authorList>
    </citation>
    <scope>NUCLEOTIDE SEQUENCE [LARGE SCALE GENOMIC DNA]</scope>
    <source>
        <strain evidence="1">Iper-2018</strain>
    </source>
</reference>
<proteinExistence type="predicted"/>
<sequence length="154" mass="17192">TSVPRPASAPTLTDLLRTTDKDDFDSFVDDLREIFTDDVIDSVEKSTRAQSSSRDWYLHRRARVTSTVCHSFKTRAKDIDEEPRPHGMRGLLSAISCMSTVQTPAMKEGKDKEPEAIALYMSLLTADGHCPVLENRGFVIWKDFPVMGCSPDGV</sequence>
<feature type="non-terminal residue" evidence="1">
    <location>
        <position position="154"/>
    </location>
</feature>
<gene>
    <name evidence="1" type="ORF">HPB47_020461</name>
</gene>
<evidence type="ECO:0000313" key="1">
    <source>
        <dbReference type="EMBL" id="KAG0432833.1"/>
    </source>
</evidence>
<keyword evidence="2" id="KW-1185">Reference proteome</keyword>
<dbReference type="Proteomes" id="UP000805193">
    <property type="component" value="Unassembled WGS sequence"/>
</dbReference>
<evidence type="ECO:0000313" key="2">
    <source>
        <dbReference type="Proteomes" id="UP000805193"/>
    </source>
</evidence>
<comment type="caution">
    <text evidence="1">The sequence shown here is derived from an EMBL/GenBank/DDBJ whole genome shotgun (WGS) entry which is preliminary data.</text>
</comment>
<name>A0AC60QHC4_IXOPE</name>
<dbReference type="EMBL" id="JABSTQ010009112">
    <property type="protein sequence ID" value="KAG0432833.1"/>
    <property type="molecule type" value="Genomic_DNA"/>
</dbReference>